<dbReference type="SUPFAM" id="SSF53098">
    <property type="entry name" value="Ribonuclease H-like"/>
    <property type="match status" value="1"/>
</dbReference>
<name>A0AA35ZE57_LACSI</name>
<evidence type="ECO:0000313" key="4">
    <source>
        <dbReference type="EMBL" id="CAI9290327.1"/>
    </source>
</evidence>
<reference evidence="4" key="1">
    <citation type="submission" date="2023-04" db="EMBL/GenBank/DDBJ databases">
        <authorList>
            <person name="Vijverberg K."/>
            <person name="Xiong W."/>
            <person name="Schranz E."/>
        </authorList>
    </citation>
    <scope>NUCLEOTIDE SEQUENCE</scope>
</reference>
<dbReference type="GO" id="GO:0046983">
    <property type="term" value="F:protein dimerization activity"/>
    <property type="evidence" value="ECO:0007669"/>
    <property type="project" value="InterPro"/>
</dbReference>
<dbReference type="InterPro" id="IPR012337">
    <property type="entry name" value="RNaseH-like_sf"/>
</dbReference>
<gene>
    <name evidence="4" type="ORF">LSALG_LOCUS29524</name>
</gene>
<feature type="region of interest" description="Disordered" evidence="1">
    <location>
        <begin position="248"/>
        <end position="279"/>
    </location>
</feature>
<dbReference type="PANTHER" id="PTHR23272:SF190">
    <property type="entry name" value="ZINC FINGER, BED-TYPE-RELATED"/>
    <property type="match status" value="1"/>
</dbReference>
<evidence type="ECO:0000259" key="3">
    <source>
        <dbReference type="Pfam" id="PF14372"/>
    </source>
</evidence>
<dbReference type="Proteomes" id="UP001177003">
    <property type="component" value="Chromosome 6"/>
</dbReference>
<organism evidence="4 5">
    <name type="scientific">Lactuca saligna</name>
    <name type="common">Willowleaf lettuce</name>
    <dbReference type="NCBI Taxonomy" id="75948"/>
    <lineage>
        <taxon>Eukaryota</taxon>
        <taxon>Viridiplantae</taxon>
        <taxon>Streptophyta</taxon>
        <taxon>Embryophyta</taxon>
        <taxon>Tracheophyta</taxon>
        <taxon>Spermatophyta</taxon>
        <taxon>Magnoliopsida</taxon>
        <taxon>eudicotyledons</taxon>
        <taxon>Gunneridae</taxon>
        <taxon>Pentapetalae</taxon>
        <taxon>asterids</taxon>
        <taxon>campanulids</taxon>
        <taxon>Asterales</taxon>
        <taxon>Asteraceae</taxon>
        <taxon>Cichorioideae</taxon>
        <taxon>Cichorieae</taxon>
        <taxon>Lactucinae</taxon>
        <taxon>Lactuca</taxon>
    </lineage>
</organism>
<feature type="domain" description="hAT-like transposase RNase-H fold" evidence="3">
    <location>
        <begin position="141"/>
        <end position="242"/>
    </location>
</feature>
<evidence type="ECO:0000256" key="1">
    <source>
        <dbReference type="SAM" id="MobiDB-lite"/>
    </source>
</evidence>
<dbReference type="Pfam" id="PF05699">
    <property type="entry name" value="Dimer_Tnp_hAT"/>
    <property type="match status" value="1"/>
</dbReference>
<feature type="compositionally biased region" description="Low complexity" evidence="1">
    <location>
        <begin position="248"/>
        <end position="262"/>
    </location>
</feature>
<accession>A0AA35ZE57</accession>
<keyword evidence="5" id="KW-1185">Reference proteome</keyword>
<dbReference type="EMBL" id="OX465082">
    <property type="protein sequence ID" value="CAI9290327.1"/>
    <property type="molecule type" value="Genomic_DNA"/>
</dbReference>
<proteinExistence type="predicted"/>
<evidence type="ECO:0000313" key="5">
    <source>
        <dbReference type="Proteomes" id="UP001177003"/>
    </source>
</evidence>
<dbReference type="InterPro" id="IPR008906">
    <property type="entry name" value="HATC_C_dom"/>
</dbReference>
<dbReference type="GO" id="GO:0003677">
    <property type="term" value="F:DNA binding"/>
    <property type="evidence" value="ECO:0007669"/>
    <property type="project" value="InterPro"/>
</dbReference>
<sequence length="385" mass="44959">MCLLNGKWMHIRCVVHILNLAVQDGIKKVDKVVEIVRWAVKWIRQSPSRIHKFTEFAKVANPGITKHLKRDVPTRWNSTYHMLEISQAYKKTFERYNLEEFDFRYEIENEGLSIPSSSDWERVRNVCHFLKHFHDVTLRISGTLYVTSNTCIEDIYFIRTLLDDAISDSSRCDIALAMKVKFDKYFGDVEKMNLLLYFSLILDPRKKVKYLVILLEGHYGEKGVEPKKKYIMDSMYELYNDYIRIHSPSSTSSTAESTTSSSILGKRQNPDFMTPNPPLRNKLREKMKTNIVESIGELENPRFPILSLMARDMFIIPVSTVVSESVFSTSGRVLDPLRSSLTPKIVESLICTQYWIQDSISDIIDYEKDWEENQQIDKDLSKMMY</sequence>
<protein>
    <recommendedName>
        <fullName evidence="6">HAT C-terminal dimerisation domain-containing protein</fullName>
    </recommendedName>
</protein>
<feature type="domain" description="HAT C-terminal dimerisation" evidence="2">
    <location>
        <begin position="299"/>
        <end position="356"/>
    </location>
</feature>
<dbReference type="Pfam" id="PF14372">
    <property type="entry name" value="hAT-like_RNase-H"/>
    <property type="match status" value="1"/>
</dbReference>
<dbReference type="InterPro" id="IPR025525">
    <property type="entry name" value="hAT-like_transposase_RNase-H"/>
</dbReference>
<evidence type="ECO:0008006" key="6">
    <source>
        <dbReference type="Google" id="ProtNLM"/>
    </source>
</evidence>
<dbReference type="PANTHER" id="PTHR23272">
    <property type="entry name" value="BED FINGER-RELATED"/>
    <property type="match status" value="1"/>
</dbReference>
<dbReference type="AlphaFoldDB" id="A0AA35ZE57"/>
<evidence type="ECO:0000259" key="2">
    <source>
        <dbReference type="Pfam" id="PF05699"/>
    </source>
</evidence>